<organism evidence="2 3">
    <name type="scientific">Methylobacterium frigidaeris</name>
    <dbReference type="NCBI Taxonomy" id="2038277"/>
    <lineage>
        <taxon>Bacteria</taxon>
        <taxon>Pseudomonadati</taxon>
        <taxon>Pseudomonadota</taxon>
        <taxon>Alphaproteobacteria</taxon>
        <taxon>Hyphomicrobiales</taxon>
        <taxon>Methylobacteriaceae</taxon>
        <taxon>Methylobacterium</taxon>
    </lineage>
</organism>
<evidence type="ECO:0000313" key="3">
    <source>
        <dbReference type="Proteomes" id="UP001055286"/>
    </source>
</evidence>
<name>A0AA37HA01_9HYPH</name>
<keyword evidence="3" id="KW-1185">Reference proteome</keyword>
<sequence>MASVMGQVAPTSGRLFARQAAADQRRHRRVAVALLGRYMLSDRQEYPCQTVDMSPGGVRLTCAVGGAVGERIVIYLEHVGRIEGKVARLLPDGVAVAVSATARKRDKIASQLTWLANRAELGLPEDRRHERVVPRQALATLRLEGGQEVAARIIDVSLSGAALACEGELPLDSSVVVGRTPARVVRQFKGGLAVEFRLPLSPDRFDENLVL</sequence>
<dbReference type="RefSeq" id="WP_238190750.1">
    <property type="nucleotide sequence ID" value="NZ_BPQJ01000008.1"/>
</dbReference>
<dbReference type="InterPro" id="IPR009875">
    <property type="entry name" value="PilZ_domain"/>
</dbReference>
<feature type="domain" description="PilZ" evidence="1">
    <location>
        <begin position="23"/>
        <end position="109"/>
    </location>
</feature>
<dbReference type="EMBL" id="BPQJ01000008">
    <property type="protein sequence ID" value="GJD62009.1"/>
    <property type="molecule type" value="Genomic_DNA"/>
</dbReference>
<dbReference type="Pfam" id="PF07238">
    <property type="entry name" value="PilZ"/>
    <property type="match status" value="2"/>
</dbReference>
<evidence type="ECO:0000313" key="2">
    <source>
        <dbReference type="EMBL" id="GJD62009.1"/>
    </source>
</evidence>
<dbReference type="SUPFAM" id="SSF141371">
    <property type="entry name" value="PilZ domain-like"/>
    <property type="match status" value="2"/>
</dbReference>
<dbReference type="Gene3D" id="2.40.10.220">
    <property type="entry name" value="predicted glycosyltransferase like domains"/>
    <property type="match status" value="2"/>
</dbReference>
<gene>
    <name evidence="2" type="ORF">MPEAHAMD_2158</name>
</gene>
<evidence type="ECO:0000259" key="1">
    <source>
        <dbReference type="Pfam" id="PF07238"/>
    </source>
</evidence>
<proteinExistence type="predicted"/>
<dbReference type="AlphaFoldDB" id="A0AA37HA01"/>
<accession>A0AA37HA01</accession>
<reference evidence="2" key="1">
    <citation type="journal article" date="2016" name="Front. Microbiol.">
        <title>Genome Sequence of the Piezophilic, Mesophilic Sulfate-Reducing Bacterium Desulfovibrio indicus J2T.</title>
        <authorList>
            <person name="Cao J."/>
            <person name="Maignien L."/>
            <person name="Shao Z."/>
            <person name="Alain K."/>
            <person name="Jebbar M."/>
        </authorList>
    </citation>
    <scope>NUCLEOTIDE SEQUENCE</scope>
    <source>
        <strain evidence="2">JCM 32048</strain>
    </source>
</reference>
<protein>
    <recommendedName>
        <fullName evidence="1">PilZ domain-containing protein</fullName>
    </recommendedName>
</protein>
<reference evidence="2" key="2">
    <citation type="submission" date="2021-08" db="EMBL/GenBank/DDBJ databases">
        <authorList>
            <person name="Tani A."/>
            <person name="Ola A."/>
            <person name="Ogura Y."/>
            <person name="Katsura K."/>
            <person name="Hayashi T."/>
        </authorList>
    </citation>
    <scope>NUCLEOTIDE SEQUENCE</scope>
    <source>
        <strain evidence="2">JCM 32048</strain>
    </source>
</reference>
<dbReference type="GO" id="GO:0035438">
    <property type="term" value="F:cyclic-di-GMP binding"/>
    <property type="evidence" value="ECO:0007669"/>
    <property type="project" value="InterPro"/>
</dbReference>
<dbReference type="Proteomes" id="UP001055286">
    <property type="component" value="Unassembled WGS sequence"/>
</dbReference>
<feature type="domain" description="PilZ" evidence="1">
    <location>
        <begin position="126"/>
        <end position="203"/>
    </location>
</feature>
<comment type="caution">
    <text evidence="2">The sequence shown here is derived from an EMBL/GenBank/DDBJ whole genome shotgun (WGS) entry which is preliminary data.</text>
</comment>